<organism evidence="6 7">
    <name type="scientific">Candidatus Odyssella acanthamoebae</name>
    <dbReference type="NCBI Taxonomy" id="91604"/>
    <lineage>
        <taxon>Bacteria</taxon>
        <taxon>Pseudomonadati</taxon>
        <taxon>Pseudomonadota</taxon>
        <taxon>Alphaproteobacteria</taxon>
        <taxon>Holosporales</taxon>
        <taxon>Candidatus Paracaedibacteraceae</taxon>
        <taxon>Candidatus Odyssella</taxon>
    </lineage>
</organism>
<dbReference type="HOGENOM" id="CLU_040292_0_0_5"/>
<dbReference type="OrthoDB" id="9807112at2"/>
<feature type="active site" description="Proton acceptor" evidence="4">
    <location>
        <position position="210"/>
    </location>
</feature>
<dbReference type="InterPro" id="IPR016035">
    <property type="entry name" value="Acyl_Trfase/lysoPLipase"/>
</dbReference>
<dbReference type="PROSITE" id="PS51635">
    <property type="entry name" value="PNPLA"/>
    <property type="match status" value="1"/>
</dbReference>
<dbReference type="AlphaFoldDB" id="A0A077AXB3"/>
<keyword evidence="1 4" id="KW-0378">Hydrolase</keyword>
<dbReference type="SUPFAM" id="SSF52151">
    <property type="entry name" value="FabD/lysophospholipase-like"/>
    <property type="match status" value="1"/>
</dbReference>
<gene>
    <name evidence="6" type="ORF">ID47_11600</name>
</gene>
<dbReference type="eggNOG" id="COG1752">
    <property type="taxonomic scope" value="Bacteria"/>
</dbReference>
<dbReference type="InterPro" id="IPR050301">
    <property type="entry name" value="NTE"/>
</dbReference>
<evidence type="ECO:0000256" key="2">
    <source>
        <dbReference type="ARBA" id="ARBA00022963"/>
    </source>
</evidence>
<reference evidence="6 7" key="1">
    <citation type="submission" date="2014-07" db="EMBL/GenBank/DDBJ databases">
        <title>Comparative genomic insights into amoeba endosymbionts belonging to the families of Holosporaceae and Candidatus Midichloriaceae within Rickettsiales.</title>
        <authorList>
            <person name="Wang Z."/>
            <person name="Wu M."/>
        </authorList>
    </citation>
    <scope>NUCLEOTIDE SEQUENCE [LARGE SCALE GENOMIC DNA]</scope>
    <source>
        <strain evidence="6">PRA3</strain>
    </source>
</reference>
<sequence length="360" mass="40152">MYKTLPQGQADNKKAGSKKRIAIALQGGGSHGAFSWGVLDRLLEDGRFEIEGLTGTSAGGMNAVAVAQGLMKGGAQGARDELKSFWEKISESGKNSPLNHRGAIDKALGKYTMYHSPGFVVFDYLSRMFSPYELNPLQLDPLKDVIANSFDFEALRQFKGTKLYLCATHVRTGKLRIFGLDELKIECLLATACLPTIHSAVKVDGEYYWDGGFIGNPVFFPLIYDCETPDIVLVQLNPTVRDKLPTSAREIGDRLNEITNNASVVREMRAISFISDLIDDGLLDAKKTKRVFMHLIEDEEAFSELGWSSKLNTEWEFLTHLFEKGRTAADKWIKANYDNIGKKTTAPVRDHFVGEKWSKK</sequence>
<keyword evidence="3 4" id="KW-0443">Lipid metabolism</keyword>
<feature type="active site" description="Nucleophile" evidence="4">
    <location>
        <position position="57"/>
    </location>
</feature>
<dbReference type="STRING" id="91604.ID47_11600"/>
<dbReference type="Gene3D" id="3.40.1090.10">
    <property type="entry name" value="Cytosolic phospholipase A2 catalytic domain"/>
    <property type="match status" value="2"/>
</dbReference>
<accession>A0A077AXB3</accession>
<evidence type="ECO:0000313" key="6">
    <source>
        <dbReference type="EMBL" id="AIK97236.1"/>
    </source>
</evidence>
<keyword evidence="2 4" id="KW-0442">Lipid degradation</keyword>
<dbReference type="GO" id="GO:0016787">
    <property type="term" value="F:hydrolase activity"/>
    <property type="evidence" value="ECO:0007669"/>
    <property type="project" value="UniProtKB-UniRule"/>
</dbReference>
<dbReference type="EMBL" id="CP008941">
    <property type="protein sequence ID" value="AIK97236.1"/>
    <property type="molecule type" value="Genomic_DNA"/>
</dbReference>
<dbReference type="Proteomes" id="UP000028926">
    <property type="component" value="Chromosome"/>
</dbReference>
<feature type="short sequence motif" description="GXGXXG" evidence="4">
    <location>
        <begin position="27"/>
        <end position="32"/>
    </location>
</feature>
<keyword evidence="7" id="KW-1185">Reference proteome</keyword>
<feature type="domain" description="PNPLA" evidence="5">
    <location>
        <begin position="23"/>
        <end position="223"/>
    </location>
</feature>
<evidence type="ECO:0000256" key="4">
    <source>
        <dbReference type="PROSITE-ProRule" id="PRU01161"/>
    </source>
</evidence>
<dbReference type="PANTHER" id="PTHR14226:SF78">
    <property type="entry name" value="SLR0060 PROTEIN"/>
    <property type="match status" value="1"/>
</dbReference>
<evidence type="ECO:0000313" key="7">
    <source>
        <dbReference type="Proteomes" id="UP000028926"/>
    </source>
</evidence>
<proteinExistence type="predicted"/>
<dbReference type="PANTHER" id="PTHR14226">
    <property type="entry name" value="NEUROPATHY TARGET ESTERASE/SWISS CHEESE D.MELANOGASTER"/>
    <property type="match status" value="1"/>
</dbReference>
<dbReference type="KEGG" id="paca:ID47_11600"/>
<feature type="short sequence motif" description="GXSXG" evidence="4">
    <location>
        <begin position="55"/>
        <end position="59"/>
    </location>
</feature>
<evidence type="ECO:0000256" key="1">
    <source>
        <dbReference type="ARBA" id="ARBA00022801"/>
    </source>
</evidence>
<dbReference type="InterPro" id="IPR002641">
    <property type="entry name" value="PNPLA_dom"/>
</dbReference>
<protein>
    <submittedName>
        <fullName evidence="6">Patatin</fullName>
    </submittedName>
</protein>
<feature type="short sequence motif" description="DGA/G" evidence="4">
    <location>
        <begin position="210"/>
        <end position="212"/>
    </location>
</feature>
<evidence type="ECO:0000259" key="5">
    <source>
        <dbReference type="PROSITE" id="PS51635"/>
    </source>
</evidence>
<evidence type="ECO:0000256" key="3">
    <source>
        <dbReference type="ARBA" id="ARBA00023098"/>
    </source>
</evidence>
<dbReference type="GO" id="GO:0016042">
    <property type="term" value="P:lipid catabolic process"/>
    <property type="evidence" value="ECO:0007669"/>
    <property type="project" value="UniProtKB-UniRule"/>
</dbReference>
<dbReference type="RefSeq" id="WP_038466546.1">
    <property type="nucleotide sequence ID" value="NZ_CP008941.1"/>
</dbReference>
<dbReference type="Pfam" id="PF01734">
    <property type="entry name" value="Patatin"/>
    <property type="match status" value="1"/>
</dbReference>
<name>A0A077AXB3_9PROT</name>